<evidence type="ECO:0000313" key="5">
    <source>
        <dbReference type="Proteomes" id="UP000298860"/>
    </source>
</evidence>
<dbReference type="Proteomes" id="UP000298860">
    <property type="component" value="Unassembled WGS sequence"/>
</dbReference>
<dbReference type="InterPro" id="IPR003399">
    <property type="entry name" value="Mce/MlaD"/>
</dbReference>
<dbReference type="NCBIfam" id="TIGR00996">
    <property type="entry name" value="Mtu_fam_mce"/>
    <property type="match status" value="1"/>
</dbReference>
<feature type="compositionally biased region" description="Low complexity" evidence="1">
    <location>
        <begin position="360"/>
        <end position="377"/>
    </location>
</feature>
<dbReference type="EMBL" id="BJFL01000003">
    <property type="protein sequence ID" value="GDY29367.1"/>
    <property type="molecule type" value="Genomic_DNA"/>
</dbReference>
<keyword evidence="5" id="KW-1185">Reference proteome</keyword>
<accession>A0A4D4J5V8</accession>
<evidence type="ECO:0000259" key="3">
    <source>
        <dbReference type="Pfam" id="PF11887"/>
    </source>
</evidence>
<protein>
    <submittedName>
        <fullName evidence="4">ABC transporter substrate-binding protein</fullName>
    </submittedName>
</protein>
<dbReference type="Pfam" id="PF02470">
    <property type="entry name" value="MlaD"/>
    <property type="match status" value="1"/>
</dbReference>
<feature type="domain" description="Mce/MlaD" evidence="2">
    <location>
        <begin position="39"/>
        <end position="114"/>
    </location>
</feature>
<feature type="domain" description="Mammalian cell entry C-terminal" evidence="3">
    <location>
        <begin position="122"/>
        <end position="294"/>
    </location>
</feature>
<evidence type="ECO:0000313" key="4">
    <source>
        <dbReference type="EMBL" id="GDY29367.1"/>
    </source>
</evidence>
<dbReference type="PANTHER" id="PTHR33371">
    <property type="entry name" value="INTERMEMBRANE PHOSPHOLIPID TRANSPORT SYSTEM BINDING PROTEIN MLAD-RELATED"/>
    <property type="match status" value="1"/>
</dbReference>
<dbReference type="Pfam" id="PF11887">
    <property type="entry name" value="Mce4_CUP1"/>
    <property type="match status" value="1"/>
</dbReference>
<organism evidence="4 5">
    <name type="scientific">Gandjariella thermophila</name>
    <dbReference type="NCBI Taxonomy" id="1931992"/>
    <lineage>
        <taxon>Bacteria</taxon>
        <taxon>Bacillati</taxon>
        <taxon>Actinomycetota</taxon>
        <taxon>Actinomycetes</taxon>
        <taxon>Pseudonocardiales</taxon>
        <taxon>Pseudonocardiaceae</taxon>
        <taxon>Gandjariella</taxon>
    </lineage>
</organism>
<evidence type="ECO:0000259" key="2">
    <source>
        <dbReference type="Pfam" id="PF02470"/>
    </source>
</evidence>
<dbReference type="RefSeq" id="WP_137812539.1">
    <property type="nucleotide sequence ID" value="NZ_BJFL01000003.1"/>
</dbReference>
<name>A0A4D4J5V8_9PSEU</name>
<dbReference type="InterPro" id="IPR024516">
    <property type="entry name" value="Mce_C"/>
</dbReference>
<gene>
    <name evidence="4" type="ORF">GTS_10000</name>
</gene>
<dbReference type="InterPro" id="IPR005693">
    <property type="entry name" value="Mce"/>
</dbReference>
<dbReference type="OrthoDB" id="4741753at2"/>
<dbReference type="AlphaFoldDB" id="A0A4D4J5V8"/>
<dbReference type="GO" id="GO:0005576">
    <property type="term" value="C:extracellular region"/>
    <property type="evidence" value="ECO:0007669"/>
    <property type="project" value="TreeGrafter"/>
</dbReference>
<comment type="caution">
    <text evidence="4">The sequence shown here is derived from an EMBL/GenBank/DDBJ whole genome shotgun (WGS) entry which is preliminary data.</text>
</comment>
<evidence type="ECO:0000256" key="1">
    <source>
        <dbReference type="SAM" id="MobiDB-lite"/>
    </source>
</evidence>
<feature type="compositionally biased region" description="Polar residues" evidence="1">
    <location>
        <begin position="378"/>
        <end position="387"/>
    </location>
</feature>
<dbReference type="InterPro" id="IPR052336">
    <property type="entry name" value="MlaD_Phospholipid_Transporter"/>
</dbReference>
<reference evidence="5" key="1">
    <citation type="submission" date="2019-04" db="EMBL/GenBank/DDBJ databases">
        <title>Draft genome sequence of Pseudonocardiaceae bacterium SL3-2-4.</title>
        <authorList>
            <person name="Ningsih F."/>
            <person name="Yokota A."/>
            <person name="Sakai Y."/>
            <person name="Nanatani K."/>
            <person name="Yabe S."/>
            <person name="Oetari A."/>
            <person name="Sjamsuridzal W."/>
        </authorList>
    </citation>
    <scope>NUCLEOTIDE SEQUENCE [LARGE SCALE GENOMIC DNA]</scope>
    <source>
        <strain evidence="5">SL3-2-4</strain>
    </source>
</reference>
<sequence>MLSHRVRLQIGAFVVIALLGVSYVGARYAGLERLFGPSGYVVKADLADSGGIFTNAEVTYRGVTVGRVGQLRLTADGIQADLQIDPSAPKIPSDTRAVVADRSAVGEQYVDLRPNRDGGPYLADGSQIAQQRTETPPPVEGLLTNLDTFAASVPTDSLRTVVDELDTAFQGAGPNLQRLLDSQRALVGAASDHLPQTERLLSDGRTVLGTQNDEASAIKSFSRDLATLAGQFKKSDPDLRGLITSAPQAGSQFDGLLRESGHNLGVVVANLLTTSNVFLTRTNGLEQVFVTYPLAVAGGYTVVPGDGTAHFGMALNSFDPPPCTKGYEGTQKRPGNATNPDPLNTRAYCAEPAGSPSDVRGAQNAPRGGRAPAASAPSDQTNSQSGWSAGGPGQNPLPGVLGLPGMQGPTTLAQLLGLRG</sequence>
<feature type="region of interest" description="Disordered" evidence="1">
    <location>
        <begin position="317"/>
        <end position="408"/>
    </location>
</feature>
<proteinExistence type="predicted"/>
<dbReference type="PANTHER" id="PTHR33371:SF16">
    <property type="entry name" value="MCE-FAMILY PROTEIN MCE3F"/>
    <property type="match status" value="1"/>
</dbReference>